<evidence type="ECO:0000256" key="6">
    <source>
        <dbReference type="PIRNR" id="PIRNR001123"/>
    </source>
</evidence>
<dbReference type="InterPro" id="IPR008007">
    <property type="entry name" value="Peptidase_M42"/>
</dbReference>
<dbReference type="PIRSF" id="PIRSF001123">
    <property type="entry name" value="PepA_GA"/>
    <property type="match status" value="1"/>
</dbReference>
<protein>
    <submittedName>
        <fullName evidence="9">M42 family metallopeptidase</fullName>
    </submittedName>
</protein>
<evidence type="ECO:0000256" key="1">
    <source>
        <dbReference type="ARBA" id="ARBA00006272"/>
    </source>
</evidence>
<comment type="similarity">
    <text evidence="1 6">Belongs to the peptidase M42 family.</text>
</comment>
<dbReference type="GO" id="GO:0046872">
    <property type="term" value="F:metal ion binding"/>
    <property type="evidence" value="ECO:0007669"/>
    <property type="project" value="UniProtKB-UniRule"/>
</dbReference>
<evidence type="ECO:0000256" key="4">
    <source>
        <dbReference type="ARBA" id="ARBA00022723"/>
    </source>
</evidence>
<evidence type="ECO:0000256" key="2">
    <source>
        <dbReference type="ARBA" id="ARBA00022438"/>
    </source>
</evidence>
<feature type="binding site" evidence="8">
    <location>
        <position position="316"/>
    </location>
    <ligand>
        <name>Zn(2+)</name>
        <dbReference type="ChEBI" id="CHEBI:29105"/>
        <label>2</label>
    </ligand>
</feature>
<gene>
    <name evidence="9" type="ORF">IMF26_07960</name>
</gene>
<comment type="cofactor">
    <cofactor evidence="8">
        <name>a divalent metal cation</name>
        <dbReference type="ChEBI" id="CHEBI:60240"/>
    </cofactor>
    <text evidence="8">Binds 2 divalent metal cations per subunit.</text>
</comment>
<feature type="binding site" evidence="8">
    <location>
        <position position="177"/>
    </location>
    <ligand>
        <name>Zn(2+)</name>
        <dbReference type="ChEBI" id="CHEBI:29105"/>
        <label>1</label>
    </ligand>
</feature>
<dbReference type="PANTHER" id="PTHR32481">
    <property type="entry name" value="AMINOPEPTIDASE"/>
    <property type="match status" value="1"/>
</dbReference>
<keyword evidence="2" id="KW-0031">Aminopeptidase</keyword>
<feature type="binding site" evidence="8">
    <location>
        <position position="67"/>
    </location>
    <ligand>
        <name>Zn(2+)</name>
        <dbReference type="ChEBI" id="CHEBI:29105"/>
        <label>1</label>
    </ligand>
</feature>
<accession>A0AAT9LBH1</accession>
<feature type="active site" description="Proton acceptor" evidence="7">
    <location>
        <position position="209"/>
    </location>
</feature>
<dbReference type="CDD" id="cd05656">
    <property type="entry name" value="M42_Frv"/>
    <property type="match status" value="1"/>
</dbReference>
<feature type="binding site" evidence="8">
    <location>
        <position position="210"/>
    </location>
    <ligand>
        <name>Zn(2+)</name>
        <dbReference type="ChEBI" id="CHEBI:29105"/>
        <label>2</label>
    </ligand>
</feature>
<evidence type="ECO:0000256" key="5">
    <source>
        <dbReference type="ARBA" id="ARBA00022801"/>
    </source>
</evidence>
<reference evidence="9" key="1">
    <citation type="submission" date="2020-10" db="EMBL/GenBank/DDBJ databases">
        <authorList>
            <person name="Kadnikov V."/>
            <person name="Beletsky A.V."/>
            <person name="Mardanov A.V."/>
            <person name="Karnachuk O.V."/>
            <person name="Ravin N.V."/>
        </authorList>
    </citation>
    <scope>NUCLEOTIDE SEQUENCE</scope>
    <source>
        <strain evidence="9">Bu02</strain>
    </source>
</reference>
<dbReference type="GO" id="GO:0006508">
    <property type="term" value="P:proteolysis"/>
    <property type="evidence" value="ECO:0007669"/>
    <property type="project" value="UniProtKB-KW"/>
</dbReference>
<dbReference type="Gene3D" id="3.40.630.10">
    <property type="entry name" value="Zn peptidases"/>
    <property type="match status" value="1"/>
</dbReference>
<dbReference type="Pfam" id="PF05343">
    <property type="entry name" value="Peptidase_M42"/>
    <property type="match status" value="1"/>
</dbReference>
<feature type="binding site" evidence="8">
    <location>
        <position position="177"/>
    </location>
    <ligand>
        <name>Zn(2+)</name>
        <dbReference type="ChEBI" id="CHEBI:29105"/>
        <label>2</label>
    </ligand>
</feature>
<keyword evidence="5" id="KW-0378">Hydrolase</keyword>
<evidence type="ECO:0000256" key="8">
    <source>
        <dbReference type="PIRSR" id="PIRSR001123-2"/>
    </source>
</evidence>
<evidence type="ECO:0000256" key="3">
    <source>
        <dbReference type="ARBA" id="ARBA00022670"/>
    </source>
</evidence>
<dbReference type="PANTHER" id="PTHR32481:SF0">
    <property type="entry name" value="AMINOPEPTIDASE YPDE-RELATED"/>
    <property type="match status" value="1"/>
</dbReference>
<dbReference type="SUPFAM" id="SSF101821">
    <property type="entry name" value="Aminopeptidase/glucanase lid domain"/>
    <property type="match status" value="1"/>
</dbReference>
<reference evidence="9" key="2">
    <citation type="journal article" date="2023" name="Biology">
        <title>Prokaryotic Life Associated with Coal-Fire Gas Vents Revealed by Metagenomics.</title>
        <authorList>
            <person name="Kadnikov V.V."/>
            <person name="Mardanov A.V."/>
            <person name="Beletsky A.V."/>
            <person name="Karnachuk O.V."/>
            <person name="Ravin N.V."/>
        </authorList>
    </citation>
    <scope>NUCLEOTIDE SEQUENCE</scope>
    <source>
        <strain evidence="9">Bu02</strain>
    </source>
</reference>
<dbReference type="InterPro" id="IPR051464">
    <property type="entry name" value="Peptidase_M42_aminopept"/>
</dbReference>
<dbReference type="EMBL" id="CP062796">
    <property type="protein sequence ID" value="QUL97997.1"/>
    <property type="molecule type" value="Genomic_DNA"/>
</dbReference>
<organism evidence="9">
    <name type="scientific">Candidatus Fermentithermobacillus carboniphilus</name>
    <dbReference type="NCBI Taxonomy" id="3085328"/>
    <lineage>
        <taxon>Bacteria</taxon>
        <taxon>Bacillati</taxon>
        <taxon>Bacillota</taxon>
        <taxon>Candidatus Fermentithermobacillia</taxon>
        <taxon>Candidatus Fermentithermobacillales</taxon>
        <taxon>Candidatus Fermentithermobacillaceae</taxon>
        <taxon>Candidatus Fermentithermobacillus</taxon>
    </lineage>
</organism>
<dbReference type="SUPFAM" id="SSF53187">
    <property type="entry name" value="Zn-dependent exopeptidases"/>
    <property type="match status" value="1"/>
</dbReference>
<feature type="binding site" evidence="8">
    <location>
        <position position="232"/>
    </location>
    <ligand>
        <name>Zn(2+)</name>
        <dbReference type="ChEBI" id="CHEBI:29105"/>
        <label>1</label>
    </ligand>
</feature>
<dbReference type="GO" id="GO:0004177">
    <property type="term" value="F:aminopeptidase activity"/>
    <property type="evidence" value="ECO:0007669"/>
    <property type="project" value="UniProtKB-UniRule"/>
</dbReference>
<dbReference type="KEGG" id="fcz:IMF26_07960"/>
<dbReference type="AlphaFoldDB" id="A0AAT9LBH1"/>
<evidence type="ECO:0000313" key="9">
    <source>
        <dbReference type="EMBL" id="QUL97997.1"/>
    </source>
</evidence>
<dbReference type="InterPro" id="IPR023367">
    <property type="entry name" value="Peptidase_M42_dom2"/>
</dbReference>
<keyword evidence="3" id="KW-0645">Protease</keyword>
<name>A0AAT9LBH1_9FIRM</name>
<dbReference type="Gene3D" id="2.40.30.40">
    <property type="entry name" value="Peptidase M42, domain 2"/>
    <property type="match status" value="1"/>
</dbReference>
<proteinExistence type="inferred from homology"/>
<sequence length="353" mass="37896">MDAKEFLKKASMAHGVTGYEFLNVAGLVKEAMAGLVDEVRQDVLGNVIGVRRGEGPEPRPKVMLAGHMDEVGLMVTKIEEGGFLRFTGMGGVDPRILPGHEVIVYGRRPLPGVIGVKPPHLTSPEEVGKAHKMEDLFIDVGIPEEEVKNLVKVGDVVTYRRQVTELLGDVLAGKSFDDRAGVAVILVCLEELKKYKVSADVYAVATTQEEVGLRGALTSSFDIDPDVGIAIDVCHADMPGVPESRTSTMGKGPALARGGNIHPRVYEGLEKAAKELGIEFQTEVAPAATGTDAWAIQVTRAGVATGLISIPLRYMHTSVETLSFGDVDKAGRLLARFIASVDASFVKELRTWI</sequence>
<evidence type="ECO:0000256" key="7">
    <source>
        <dbReference type="PIRSR" id="PIRSR001123-1"/>
    </source>
</evidence>
<keyword evidence="4 8" id="KW-0479">Metal-binding</keyword>